<dbReference type="PANTHER" id="PTHR43016:SF13">
    <property type="entry name" value="PRESEQUENCE PROTEASE, MITOCHONDRIAL"/>
    <property type="match status" value="1"/>
</dbReference>
<dbReference type="Gene3D" id="3.30.830.10">
    <property type="entry name" value="Metalloenzyme, LuxS/M16 peptidase-like"/>
    <property type="match status" value="4"/>
</dbReference>
<reference evidence="2 3" key="1">
    <citation type="submission" date="2023-06" db="EMBL/GenBank/DDBJ databases">
        <title>Identification and characterization of horizontal gene transfer across gut microbiota members of farm animals based on homology search.</title>
        <authorList>
            <person name="Schwarzerova J."/>
            <person name="Nykrynova M."/>
            <person name="Jureckova K."/>
            <person name="Cejkova D."/>
            <person name="Rychlik I."/>
        </authorList>
    </citation>
    <scope>NUCLEOTIDE SEQUENCE [LARGE SCALE GENOMIC DNA]</scope>
    <source>
        <strain evidence="2 3">ET39</strain>
    </source>
</reference>
<dbReference type="InterPro" id="IPR007863">
    <property type="entry name" value="Peptidase_M16_C"/>
</dbReference>
<dbReference type="InterPro" id="IPR055130">
    <property type="entry name" value="PreP_C"/>
</dbReference>
<dbReference type="Proteomes" id="UP001529340">
    <property type="component" value="Unassembled WGS sequence"/>
</dbReference>
<evidence type="ECO:0000313" key="2">
    <source>
        <dbReference type="EMBL" id="MDM8156329.1"/>
    </source>
</evidence>
<gene>
    <name evidence="2" type="ORF">QUV96_01600</name>
</gene>
<dbReference type="InterPro" id="IPR013578">
    <property type="entry name" value="Peptidase_M16C_assoc"/>
</dbReference>
<dbReference type="SMART" id="SM01264">
    <property type="entry name" value="M16C_associated"/>
    <property type="match status" value="1"/>
</dbReference>
<dbReference type="Pfam" id="PF00675">
    <property type="entry name" value="Peptidase_M16"/>
    <property type="match status" value="1"/>
</dbReference>
<dbReference type="InterPro" id="IPR011765">
    <property type="entry name" value="Pept_M16_N"/>
</dbReference>
<dbReference type="Pfam" id="PF08367">
    <property type="entry name" value="M16C_assoc"/>
    <property type="match status" value="1"/>
</dbReference>
<evidence type="ECO:0000259" key="1">
    <source>
        <dbReference type="SMART" id="SM01264"/>
    </source>
</evidence>
<proteinExistence type="predicted"/>
<reference evidence="3" key="2">
    <citation type="submission" date="2023-06" db="EMBL/GenBank/DDBJ databases">
        <title>Identification and characterization of horizontal gene transfer across gut microbiota members of farm animals based on homology search.</title>
        <authorList>
            <person name="Zeman M."/>
            <person name="Kubasova T."/>
            <person name="Jahodarova E."/>
            <person name="Nykrynova M."/>
            <person name="Rychlik I."/>
        </authorList>
    </citation>
    <scope>NUCLEOTIDE SEQUENCE [LARGE SCALE GENOMIC DNA]</scope>
    <source>
        <strain evidence="3">ET39</strain>
    </source>
</reference>
<accession>A0ABT7U9L6</accession>
<dbReference type="PANTHER" id="PTHR43016">
    <property type="entry name" value="PRESEQUENCE PROTEASE"/>
    <property type="match status" value="1"/>
</dbReference>
<dbReference type="Pfam" id="PF05193">
    <property type="entry name" value="Peptidase_M16_C"/>
    <property type="match status" value="1"/>
</dbReference>
<evidence type="ECO:0000313" key="3">
    <source>
        <dbReference type="Proteomes" id="UP001529340"/>
    </source>
</evidence>
<comment type="caution">
    <text evidence="2">The sequence shown here is derived from an EMBL/GenBank/DDBJ whole genome shotgun (WGS) entry which is preliminary data.</text>
</comment>
<dbReference type="SUPFAM" id="SSF63411">
    <property type="entry name" value="LuxS/MPP-like metallohydrolase"/>
    <property type="match status" value="4"/>
</dbReference>
<sequence length="968" mass="109784">MKVGDQIHGFTVTSVEELAEQHARIWRMEHEKNKAQLIWMDNKEENRLFSIAFKTVPWDDSGVFHILEHSVLSGSKNYPVKEPFVHLLKSSMNTFLNAMTFPDKTLYPVSSRNAKDFMNLVKVYLDAVFQPSIYDSPNTFYQEGWHYELKEGEERPTYKGVVFNEMKGAFASVETQVEMGMNRLLFPQSCYRFVSGGDPEKITDLSYAQFLDAHREYYHPSNARIYLDGDVDLDAVLALLDEEYLCHYEQLEKTHDIAHQPLVEARQLTAPYAIGAQEETSERTQMAFGRIVCDHSQRKKLMALIVLSIYLTGSNESVLKQAILRKGLAQDAYLSIIDGIAQPYCYLRICNTEYERRDAIKQTVKETIEQLIAQGLDTQELDAIINQLEFQLRDGEEPRALGRNIAVLNAWLYDGDPTLYLKDDALFRSLREEMHTGYYAKLLREILLDEEHLCELYLLPSHTRTEEVQAQEAARLEQAYASWSEQQLAKIRQLNEELAKWQAQPDSKEALATLPMLSLDEISPKLDRVASELHEQDGEKVLFHPVKESGIVHFNLYFSLADLPQADWSALSFLTNLLGLLPTKRHSAYELQRAIKREIGFLDHHIVAYPQLGDPHAFRPYFTVNVSVLKSRLPQALALIEEILNETLYEGAASEALIEEILTQCHDGMRWDILDNGHRFALQRASSHVSGASRFMEQAEGFAMYQWLDQLRTGGEAAQKAFVRQAQRAHREWLCGERMTLSVTADVLDPAFETLFGALRKGVSFSGEEVCTLPMENTLEKEIIRVPSGVSYAASAGHLARYGQEADGALRVLSTILSYDYLWNEVRVKGGAYGCGCQGGASGKVGFYSYRDPSPYASIDTFGRSAEYVRTFCAGEEAIDKYIISTVAASDPLLSPRSMGRMLDADHFSGISDADRQRIHEEILHSRKADLLKYASSLEAMATDNALCIVGNIDPPKEAEEQWKVWEL</sequence>
<reference evidence="2 3" key="3">
    <citation type="submission" date="2023-06" db="EMBL/GenBank/DDBJ databases">
        <authorList>
            <person name="Zeman M."/>
            <person name="Kubasova T."/>
            <person name="Jahodarova E."/>
            <person name="Nykrynova M."/>
            <person name="Rychlik I."/>
        </authorList>
    </citation>
    <scope>NUCLEOTIDE SEQUENCE [LARGE SCALE GENOMIC DNA]</scope>
    <source>
        <strain evidence="2 3">ET39</strain>
    </source>
</reference>
<dbReference type="RefSeq" id="WP_289606798.1">
    <property type="nucleotide sequence ID" value="NZ_JAUDCG010000004.1"/>
</dbReference>
<protein>
    <submittedName>
        <fullName evidence="2">Insulinase family protein</fullName>
    </submittedName>
</protein>
<organism evidence="2 3">
    <name type="scientific">Amedibacillus dolichus</name>
    <dbReference type="NCBI Taxonomy" id="31971"/>
    <lineage>
        <taxon>Bacteria</taxon>
        <taxon>Bacillati</taxon>
        <taxon>Bacillota</taxon>
        <taxon>Erysipelotrichia</taxon>
        <taxon>Erysipelotrichales</taxon>
        <taxon>Erysipelotrichaceae</taxon>
        <taxon>Amedibacillus</taxon>
    </lineage>
</organism>
<feature type="domain" description="Peptidase M16C associated" evidence="1">
    <location>
        <begin position="458"/>
        <end position="711"/>
    </location>
</feature>
<dbReference type="InterPro" id="IPR011249">
    <property type="entry name" value="Metalloenz_LuxS/M16"/>
</dbReference>
<dbReference type="EMBL" id="JAUDCG010000004">
    <property type="protein sequence ID" value="MDM8156329.1"/>
    <property type="molecule type" value="Genomic_DNA"/>
</dbReference>
<name>A0ABT7U9L6_9FIRM</name>
<dbReference type="Pfam" id="PF22516">
    <property type="entry name" value="PreP_C"/>
    <property type="match status" value="1"/>
</dbReference>
<keyword evidence="3" id="KW-1185">Reference proteome</keyword>